<protein>
    <recommendedName>
        <fullName evidence="2">Glycosyl hydrolase-like 10 domain-containing protein</fullName>
    </recommendedName>
</protein>
<gene>
    <name evidence="3" type="ORF">XD94_0559</name>
</gene>
<sequence length="342" mass="39102">MNRLEPGVWVTSKELVSPESLSRMIDRLDRINVGRAYIQVVGRGDSYYSSALLPPAEELVQPFDALRKAIAEASGKTFHISAWMNVNLVWGFERRRPLSAVHIVNRHPEWITVDENGTSMLDYSSCNLEEVFGPYVDPGVAGVREFTEEIASEISNYDIEEVHLDFIRYPFRSFGFNPIALAEYRDWLNEEGLSNGTDSFDRFRIDAVTRQVSMISETVRSKGKKLSCAVYDDYSERAVHERLQPWLEWLENGLIDAAVVMAYGKEPEEVISRVKNIRSLHGSLNNIRIGLGAFNYASRWDEFIELIKQVRELEPDEVTLFALSSVDDELCGRLRALQEEVR</sequence>
<dbReference type="Gene3D" id="3.20.20.80">
    <property type="entry name" value="Glycosidases"/>
    <property type="match status" value="1"/>
</dbReference>
<dbReference type="InterPro" id="IPR052177">
    <property type="entry name" value="Divisome_Glycosyl_Hydrolase"/>
</dbReference>
<name>A0A117M2T8_9BACT</name>
<dbReference type="EMBL" id="LGGP01000072">
    <property type="protein sequence ID" value="KUK81234.1"/>
    <property type="molecule type" value="Genomic_DNA"/>
</dbReference>
<feature type="domain" description="Glycosyl hydrolase-like 10" evidence="2">
    <location>
        <begin position="7"/>
        <end position="265"/>
    </location>
</feature>
<evidence type="ECO:0000313" key="3">
    <source>
        <dbReference type="EMBL" id="KUK81234.1"/>
    </source>
</evidence>
<evidence type="ECO:0000256" key="1">
    <source>
        <dbReference type="ARBA" id="ARBA00022729"/>
    </source>
</evidence>
<keyword evidence="1" id="KW-0732">Signal</keyword>
<dbReference type="InterPro" id="IPR003790">
    <property type="entry name" value="GHL10"/>
</dbReference>
<evidence type="ECO:0000259" key="2">
    <source>
        <dbReference type="Pfam" id="PF02638"/>
    </source>
</evidence>
<proteinExistence type="predicted"/>
<dbReference type="PANTHER" id="PTHR43405">
    <property type="entry name" value="GLYCOSYL HYDROLASE DIGH"/>
    <property type="match status" value="1"/>
</dbReference>
<dbReference type="AlphaFoldDB" id="A0A117M2T8"/>
<evidence type="ECO:0000313" key="4">
    <source>
        <dbReference type="Proteomes" id="UP000054092"/>
    </source>
</evidence>
<dbReference type="PATRIC" id="fig|1184387.3.peg.906"/>
<dbReference type="PANTHER" id="PTHR43405:SF1">
    <property type="entry name" value="GLYCOSYL HYDROLASE DIGH"/>
    <property type="match status" value="1"/>
</dbReference>
<dbReference type="Proteomes" id="UP000054092">
    <property type="component" value="Unassembled WGS sequence"/>
</dbReference>
<organism evidence="3 4">
    <name type="scientific">Mesotoga prima</name>
    <dbReference type="NCBI Taxonomy" id="1184387"/>
    <lineage>
        <taxon>Bacteria</taxon>
        <taxon>Thermotogati</taxon>
        <taxon>Thermotogota</taxon>
        <taxon>Thermotogae</taxon>
        <taxon>Kosmotogales</taxon>
        <taxon>Kosmotogaceae</taxon>
        <taxon>Mesotoga</taxon>
    </lineage>
</organism>
<comment type="caution">
    <text evidence="3">The sequence shown here is derived from an EMBL/GenBank/DDBJ whole genome shotgun (WGS) entry which is preliminary data.</text>
</comment>
<reference evidence="4" key="1">
    <citation type="journal article" date="2015" name="MBio">
        <title>Genome-Resolved Metagenomic Analysis Reveals Roles for Candidate Phyla and Other Microbial Community Members in Biogeochemical Transformations in Oil Reservoirs.</title>
        <authorList>
            <person name="Hu P."/>
            <person name="Tom L."/>
            <person name="Singh A."/>
            <person name="Thomas B.C."/>
            <person name="Baker B.J."/>
            <person name="Piceno Y.M."/>
            <person name="Andersen G.L."/>
            <person name="Banfield J.F."/>
        </authorList>
    </citation>
    <scope>NUCLEOTIDE SEQUENCE [LARGE SCALE GENOMIC DNA]</scope>
</reference>
<dbReference type="Pfam" id="PF02638">
    <property type="entry name" value="GHL10"/>
    <property type="match status" value="1"/>
</dbReference>
<accession>A0A117M2T8</accession>